<evidence type="ECO:0000256" key="1">
    <source>
        <dbReference type="SAM" id="Coils"/>
    </source>
</evidence>
<evidence type="ECO:0000313" key="2">
    <source>
        <dbReference type="EMBL" id="EIM75012.1"/>
    </source>
</evidence>
<name>I5BZL0_9BACT</name>
<proteinExistence type="predicted"/>
<feature type="coiled-coil region" evidence="1">
    <location>
        <begin position="25"/>
        <end position="52"/>
    </location>
</feature>
<keyword evidence="2" id="KW-0449">Lipoprotein</keyword>
<dbReference type="Gene3D" id="2.40.128.640">
    <property type="match status" value="1"/>
</dbReference>
<keyword evidence="1" id="KW-0175">Coiled coil</keyword>
<gene>
    <name evidence="2" type="ORF">A3SI_14609</name>
</gene>
<evidence type="ECO:0000313" key="3">
    <source>
        <dbReference type="Proteomes" id="UP000005551"/>
    </source>
</evidence>
<organism evidence="2 3">
    <name type="scientific">Nitritalea halalkaliphila LW7</name>
    <dbReference type="NCBI Taxonomy" id="1189621"/>
    <lineage>
        <taxon>Bacteria</taxon>
        <taxon>Pseudomonadati</taxon>
        <taxon>Bacteroidota</taxon>
        <taxon>Cytophagia</taxon>
        <taxon>Cytophagales</taxon>
        <taxon>Cyclobacteriaceae</taxon>
        <taxon>Nitritalea</taxon>
    </lineage>
</organism>
<sequence length="162" mass="18188">MMKIAQMTQISLLLLGFSFFLFACGKSDEERRQEVLEKIDALEQEAALEMAREHSARLALDYAGTYKGTLPCADCAGIQTVLQISQDGTYVKQLTYEGKSEEVFESKGTYTWNDMGNTITLEGEDAPNQYFVAEGMLHHLDAEGNRIQGQLAPYYILRKQGE</sequence>
<dbReference type="Pfam" id="PF04170">
    <property type="entry name" value="NlpE"/>
    <property type="match status" value="1"/>
</dbReference>
<dbReference type="PATRIC" id="fig|1189621.3.peg.3042"/>
<dbReference type="PROSITE" id="PS51257">
    <property type="entry name" value="PROKAR_LIPOPROTEIN"/>
    <property type="match status" value="1"/>
</dbReference>
<protein>
    <submittedName>
        <fullName evidence="2">Lipoprotein</fullName>
    </submittedName>
</protein>
<dbReference type="InterPro" id="IPR007298">
    <property type="entry name" value="Cu-R_lipoprotein_NlpE"/>
</dbReference>
<dbReference type="EMBL" id="AJYA01000036">
    <property type="protein sequence ID" value="EIM75012.1"/>
    <property type="molecule type" value="Genomic_DNA"/>
</dbReference>
<accession>I5BZL0</accession>
<reference evidence="2 3" key="1">
    <citation type="submission" date="2012-05" db="EMBL/GenBank/DDBJ databases">
        <title>Genome sequence of Nitritalea halalkaliphila LW7.</title>
        <authorList>
            <person name="Jangir P.K."/>
            <person name="Singh A."/>
            <person name="Shivaji S."/>
            <person name="Sharma R."/>
        </authorList>
    </citation>
    <scope>NUCLEOTIDE SEQUENCE [LARGE SCALE GENOMIC DNA]</scope>
    <source>
        <strain evidence="2 3">LW7</strain>
    </source>
</reference>
<comment type="caution">
    <text evidence="2">The sequence shown here is derived from an EMBL/GenBank/DDBJ whole genome shotgun (WGS) entry which is preliminary data.</text>
</comment>
<dbReference type="Proteomes" id="UP000005551">
    <property type="component" value="Unassembled WGS sequence"/>
</dbReference>
<dbReference type="AlphaFoldDB" id="I5BZL0"/>
<dbReference type="RefSeq" id="WP_009056166.1">
    <property type="nucleotide sequence ID" value="NZ_AJYA01000036.1"/>
</dbReference>
<dbReference type="OrthoDB" id="5348860at2"/>
<keyword evidence="3" id="KW-1185">Reference proteome</keyword>